<gene>
    <name evidence="1" type="ORF">FDK13_10725</name>
</gene>
<comment type="caution">
    <text evidence="1">The sequence shown here is derived from an EMBL/GenBank/DDBJ whole genome shotgun (WGS) entry which is preliminary data.</text>
</comment>
<dbReference type="Proteomes" id="UP000304900">
    <property type="component" value="Unassembled WGS sequence"/>
</dbReference>
<dbReference type="EMBL" id="SZVO01000004">
    <property type="protein sequence ID" value="TKT92436.1"/>
    <property type="molecule type" value="Genomic_DNA"/>
</dbReference>
<dbReference type="RefSeq" id="WP_137339981.1">
    <property type="nucleotide sequence ID" value="NZ_BSQH01000007.1"/>
</dbReference>
<accession>A0A4U6D6T0</accession>
<dbReference type="OrthoDB" id="958806at2"/>
<protein>
    <recommendedName>
        <fullName evidence="3">BcpO-related WXXGXW repeat protein</fullName>
    </recommendedName>
</protein>
<evidence type="ECO:0000313" key="1">
    <source>
        <dbReference type="EMBL" id="TKT92436.1"/>
    </source>
</evidence>
<evidence type="ECO:0000313" key="2">
    <source>
        <dbReference type="Proteomes" id="UP000304900"/>
    </source>
</evidence>
<evidence type="ECO:0008006" key="3">
    <source>
        <dbReference type="Google" id="ProtNLM"/>
    </source>
</evidence>
<reference evidence="1 2" key="1">
    <citation type="submission" date="2019-05" db="EMBL/GenBank/DDBJ databases">
        <title>Dyadobacter AR-3-8 sp. nov., isolated from arctic soil.</title>
        <authorList>
            <person name="Chaudhary D.K."/>
        </authorList>
    </citation>
    <scope>NUCLEOTIDE SEQUENCE [LARGE SCALE GENOMIC DNA]</scope>
    <source>
        <strain evidence="1 2">AR-3-8</strain>
    </source>
</reference>
<organism evidence="1 2">
    <name type="scientific">Dyadobacter frigoris</name>
    <dbReference type="NCBI Taxonomy" id="2576211"/>
    <lineage>
        <taxon>Bacteria</taxon>
        <taxon>Pseudomonadati</taxon>
        <taxon>Bacteroidota</taxon>
        <taxon>Cytophagia</taxon>
        <taxon>Cytophagales</taxon>
        <taxon>Spirosomataceae</taxon>
        <taxon>Dyadobacter</taxon>
    </lineage>
</organism>
<dbReference type="AlphaFoldDB" id="A0A4U6D6T0"/>
<proteinExistence type="predicted"/>
<name>A0A4U6D6T0_9BACT</name>
<keyword evidence="2" id="KW-1185">Reference proteome</keyword>
<dbReference type="PROSITE" id="PS51257">
    <property type="entry name" value="PROKAR_LIPOPROTEIN"/>
    <property type="match status" value="1"/>
</dbReference>
<sequence length="73" mass="8590">MKNLKKIAAYGIFLLCITLVFSCVSQRRRPGPPATRVEVIPASPSSRHVWVPGNYKWKRNKYVWHEGRYHKEH</sequence>